<dbReference type="InterPro" id="IPR019410">
    <property type="entry name" value="Methyltransf_16"/>
</dbReference>
<dbReference type="Gene3D" id="3.40.50.150">
    <property type="entry name" value="Vaccinia Virus protein VP39"/>
    <property type="match status" value="1"/>
</dbReference>
<accession>A0A397V526</accession>
<gene>
    <name evidence="1" type="ORF">C2G38_2246253</name>
</gene>
<evidence type="ECO:0000313" key="2">
    <source>
        <dbReference type="Proteomes" id="UP000266673"/>
    </source>
</evidence>
<reference evidence="1 2" key="1">
    <citation type="submission" date="2018-06" db="EMBL/GenBank/DDBJ databases">
        <title>Comparative genomics reveals the genomic features of Rhizophagus irregularis, R. cerebriforme, R. diaphanum and Gigaspora rosea, and their symbiotic lifestyle signature.</title>
        <authorList>
            <person name="Morin E."/>
            <person name="San Clemente H."/>
            <person name="Chen E.C.H."/>
            <person name="De La Providencia I."/>
            <person name="Hainaut M."/>
            <person name="Kuo A."/>
            <person name="Kohler A."/>
            <person name="Murat C."/>
            <person name="Tang N."/>
            <person name="Roy S."/>
            <person name="Loubradou J."/>
            <person name="Henrissat B."/>
            <person name="Grigoriev I.V."/>
            <person name="Corradi N."/>
            <person name="Roux C."/>
            <person name="Martin F.M."/>
        </authorList>
    </citation>
    <scope>NUCLEOTIDE SEQUENCE [LARGE SCALE GENOMIC DNA]</scope>
    <source>
        <strain evidence="1 2">DAOM 194757</strain>
    </source>
</reference>
<proteinExistence type="predicted"/>
<evidence type="ECO:0000313" key="1">
    <source>
        <dbReference type="EMBL" id="RIB17654.1"/>
    </source>
</evidence>
<dbReference type="EMBL" id="QKWP01000591">
    <property type="protein sequence ID" value="RIB17654.1"/>
    <property type="molecule type" value="Genomic_DNA"/>
</dbReference>
<dbReference type="InterPro" id="IPR029063">
    <property type="entry name" value="SAM-dependent_MTases_sf"/>
</dbReference>
<name>A0A397V526_9GLOM</name>
<keyword evidence="2" id="KW-1185">Reference proteome</keyword>
<dbReference type="STRING" id="44941.A0A397V526"/>
<organism evidence="1 2">
    <name type="scientific">Gigaspora rosea</name>
    <dbReference type="NCBI Taxonomy" id="44941"/>
    <lineage>
        <taxon>Eukaryota</taxon>
        <taxon>Fungi</taxon>
        <taxon>Fungi incertae sedis</taxon>
        <taxon>Mucoromycota</taxon>
        <taxon>Glomeromycotina</taxon>
        <taxon>Glomeromycetes</taxon>
        <taxon>Diversisporales</taxon>
        <taxon>Gigasporaceae</taxon>
        <taxon>Gigaspora</taxon>
    </lineage>
</organism>
<protein>
    <submittedName>
        <fullName evidence="1">Putative methyltransferase-domain-containing protein</fullName>
    </submittedName>
</protein>
<dbReference type="GO" id="GO:0008168">
    <property type="term" value="F:methyltransferase activity"/>
    <property type="evidence" value="ECO:0007669"/>
    <property type="project" value="UniProtKB-KW"/>
</dbReference>
<dbReference type="PANTHER" id="PTHR14614:SF109">
    <property type="entry name" value="RIBOSOMAL LYSINE N-METHYLTRANSFERASE 5"/>
    <property type="match status" value="1"/>
</dbReference>
<dbReference type="PANTHER" id="PTHR14614">
    <property type="entry name" value="HEPATOCELLULAR CARCINOMA-ASSOCIATED ANTIGEN"/>
    <property type="match status" value="1"/>
</dbReference>
<dbReference type="SUPFAM" id="SSF53335">
    <property type="entry name" value="S-adenosyl-L-methionine-dependent methyltransferases"/>
    <property type="match status" value="1"/>
</dbReference>
<dbReference type="Pfam" id="PF10294">
    <property type="entry name" value="Methyltransf_16"/>
    <property type="match status" value="1"/>
</dbReference>
<sequence length="258" mass="29730">MLQPPLLIEGPKFSFNFEFPSNSFHLSQRFVINNQPIYLYNSSDFDTTEDEECSLDKSLNNDEPLEHTILTSTSVWDASLILAKFLEKQYYENKINFKEKNFIELGSGTSIPSITTSILGAKQVTITDAPSVIPQIKKITKLNSLLKKPVNVESLDWVNRKENLETLKNGRWDYILGSEIVWVDHLIKPLIETIDVLSTPSYTKLLISHQSRTVRCDNLFFNGLKDLGWKLDKISHDELNWEEGFLKDGVEIYYGYKE</sequence>
<comment type="caution">
    <text evidence="1">The sequence shown here is derived from an EMBL/GenBank/DDBJ whole genome shotgun (WGS) entry which is preliminary data.</text>
</comment>
<dbReference type="Proteomes" id="UP000266673">
    <property type="component" value="Unassembled WGS sequence"/>
</dbReference>
<dbReference type="OrthoDB" id="407325at2759"/>
<keyword evidence="1" id="KW-0489">Methyltransferase</keyword>
<dbReference type="GO" id="GO:0032259">
    <property type="term" value="P:methylation"/>
    <property type="evidence" value="ECO:0007669"/>
    <property type="project" value="UniProtKB-KW"/>
</dbReference>
<dbReference type="AlphaFoldDB" id="A0A397V526"/>
<keyword evidence="1" id="KW-0808">Transferase</keyword>